<feature type="chain" id="PRO_5046196354" description="PepSY domain-containing protein" evidence="1">
    <location>
        <begin position="24"/>
        <end position="128"/>
    </location>
</feature>
<keyword evidence="1" id="KW-0732">Signal</keyword>
<evidence type="ECO:0008006" key="4">
    <source>
        <dbReference type="Google" id="ProtNLM"/>
    </source>
</evidence>
<gene>
    <name evidence="2" type="ORF">KK060_03040</name>
</gene>
<organism evidence="2 3">
    <name type="scientific">Chryseosolibacter indicus</name>
    <dbReference type="NCBI Taxonomy" id="2782351"/>
    <lineage>
        <taxon>Bacteria</taxon>
        <taxon>Pseudomonadati</taxon>
        <taxon>Bacteroidota</taxon>
        <taxon>Cytophagia</taxon>
        <taxon>Cytophagales</taxon>
        <taxon>Chryseotaleaceae</taxon>
        <taxon>Chryseosolibacter</taxon>
    </lineage>
</organism>
<dbReference type="RefSeq" id="WP_254152028.1">
    <property type="nucleotide sequence ID" value="NZ_JAHESD010000004.1"/>
</dbReference>
<keyword evidence="3" id="KW-1185">Reference proteome</keyword>
<evidence type="ECO:0000313" key="2">
    <source>
        <dbReference type="EMBL" id="MBT1702236.1"/>
    </source>
</evidence>
<protein>
    <recommendedName>
        <fullName evidence="4">PepSY domain-containing protein</fullName>
    </recommendedName>
</protein>
<name>A0ABS5VM95_9BACT</name>
<sequence>MKLQSVFIYISIILMLAAFQVKAQSDSTAYVHGLPVSEDDTVAVFPQSDLGPQENIVAVPESQIPKKVKKALRKGDQYEGWQGSTVYYDKNTHLYLVEIKRGNASRIYGLDESGRPVTYDEVSKNDDQ</sequence>
<proteinExistence type="predicted"/>
<dbReference type="EMBL" id="JAHESD010000004">
    <property type="protein sequence ID" value="MBT1702236.1"/>
    <property type="molecule type" value="Genomic_DNA"/>
</dbReference>
<evidence type="ECO:0000256" key="1">
    <source>
        <dbReference type="SAM" id="SignalP"/>
    </source>
</evidence>
<evidence type="ECO:0000313" key="3">
    <source>
        <dbReference type="Proteomes" id="UP000772618"/>
    </source>
</evidence>
<accession>A0ABS5VM95</accession>
<dbReference type="Proteomes" id="UP000772618">
    <property type="component" value="Unassembled WGS sequence"/>
</dbReference>
<comment type="caution">
    <text evidence="2">The sequence shown here is derived from an EMBL/GenBank/DDBJ whole genome shotgun (WGS) entry which is preliminary data.</text>
</comment>
<feature type="signal peptide" evidence="1">
    <location>
        <begin position="1"/>
        <end position="23"/>
    </location>
</feature>
<reference evidence="2 3" key="1">
    <citation type="submission" date="2021-05" db="EMBL/GenBank/DDBJ databases">
        <title>A Polyphasic approach of four new species of the genus Ohtaekwangia: Ohtaekwangia histidinii sp. nov., Ohtaekwangia cretensis sp. nov., Ohtaekwangia indiensis sp. nov., Ohtaekwangia reichenbachii sp. nov. from diverse environment.</title>
        <authorList>
            <person name="Octaviana S."/>
        </authorList>
    </citation>
    <scope>NUCLEOTIDE SEQUENCE [LARGE SCALE GENOMIC DNA]</scope>
    <source>
        <strain evidence="2 3">PWU20</strain>
    </source>
</reference>